<name>A0ABY5M0U5_9CYAN</name>
<feature type="chain" id="PRO_5046368479" evidence="1">
    <location>
        <begin position="27"/>
        <end position="178"/>
    </location>
</feature>
<feature type="signal peptide" evidence="1">
    <location>
        <begin position="1"/>
        <end position="26"/>
    </location>
</feature>
<evidence type="ECO:0000313" key="3">
    <source>
        <dbReference type="Proteomes" id="UP001057561"/>
    </source>
</evidence>
<reference evidence="2" key="1">
    <citation type="submission" date="2022-06" db="EMBL/GenBank/DDBJ databases">
        <title>Nostosin G and Spiroidesin B from the Cyanobacterium Dolichospermum sp. NIES-1697.</title>
        <authorList>
            <person name="Phan C.-S."/>
            <person name="Mehjabin J.J."/>
            <person name="Anas A.R.J."/>
            <person name="Hayasaka M."/>
            <person name="Onoki R."/>
            <person name="Wang J."/>
            <person name="Umezawa T."/>
            <person name="Washio K."/>
            <person name="Morikawa M."/>
            <person name="Okino T."/>
        </authorList>
    </citation>
    <scope>NUCLEOTIDE SEQUENCE</scope>
    <source>
        <strain evidence="2">NIES-1697</strain>
    </source>
</reference>
<keyword evidence="3" id="KW-1185">Reference proteome</keyword>
<dbReference type="EMBL" id="CP099464">
    <property type="protein sequence ID" value="UUO16686.1"/>
    <property type="molecule type" value="Genomic_DNA"/>
</dbReference>
<proteinExistence type="predicted"/>
<gene>
    <name evidence="2" type="ORF">NG743_06555</name>
</gene>
<sequence>MKNILILTTILSLGSVITFKSMPVVANPSHQQYQVNKDIKTIQSVPIPANELPPPLDKNGVFREITSGGIAGKTYETVLLKDGQLIRTKTGDANDSERSIKKVTGEQVKQFEKLLTQDKFEQFNKLSFPAPPGSADYITYTITSQKATTQYNDISQSQLPNKLDKVVKAWNELKNSAK</sequence>
<evidence type="ECO:0000256" key="1">
    <source>
        <dbReference type="SAM" id="SignalP"/>
    </source>
</evidence>
<keyword evidence="1" id="KW-0732">Signal</keyword>
<dbReference type="RefSeq" id="WP_027404323.1">
    <property type="nucleotide sequence ID" value="NZ_CP099464.1"/>
</dbReference>
<organism evidence="2 3">
    <name type="scientific">Dolichospermum heterosporum TAC447</name>
    <dbReference type="NCBI Taxonomy" id="747523"/>
    <lineage>
        <taxon>Bacteria</taxon>
        <taxon>Bacillati</taxon>
        <taxon>Cyanobacteriota</taxon>
        <taxon>Cyanophyceae</taxon>
        <taxon>Nostocales</taxon>
        <taxon>Aphanizomenonaceae</taxon>
        <taxon>Dolichospermum</taxon>
        <taxon>Dolichospermum heterosporum</taxon>
    </lineage>
</organism>
<accession>A0ABY5M0U5</accession>
<dbReference type="Proteomes" id="UP001057561">
    <property type="component" value="Chromosome"/>
</dbReference>
<protein>
    <submittedName>
        <fullName evidence="2">Uncharacterized protein</fullName>
    </submittedName>
</protein>
<evidence type="ECO:0000313" key="2">
    <source>
        <dbReference type="EMBL" id="UUO16686.1"/>
    </source>
</evidence>